<reference evidence="2 3" key="1">
    <citation type="journal article" date="2016" name="Front. Microbiol.">
        <title>Comparative Genomics Analysis of Streptomyces Species Reveals Their Adaptation to the Marine Environment and Their Diversity at the Genomic Level.</title>
        <authorList>
            <person name="Tian X."/>
            <person name="Zhang Z."/>
            <person name="Yang T."/>
            <person name="Chen M."/>
            <person name="Li J."/>
            <person name="Chen F."/>
            <person name="Yang J."/>
            <person name="Li W."/>
            <person name="Zhang B."/>
            <person name="Zhang Z."/>
            <person name="Wu J."/>
            <person name="Zhang C."/>
            <person name="Long L."/>
            <person name="Xiao J."/>
        </authorList>
    </citation>
    <scope>NUCLEOTIDE SEQUENCE [LARGE SCALE GENOMIC DNA]</scope>
    <source>
        <strain evidence="2 3">SCSIO 10429</strain>
    </source>
</reference>
<evidence type="ECO:0000313" key="2">
    <source>
        <dbReference type="EMBL" id="OEV12943.1"/>
    </source>
</evidence>
<dbReference type="AlphaFoldDB" id="A0A1E7LAD2"/>
<evidence type="ECO:0000313" key="3">
    <source>
        <dbReference type="Proteomes" id="UP000176005"/>
    </source>
</evidence>
<comment type="caution">
    <text evidence="2">The sequence shown here is derived from an EMBL/GenBank/DDBJ whole genome shotgun (WGS) entry which is preliminary data.</text>
</comment>
<feature type="region of interest" description="Disordered" evidence="1">
    <location>
        <begin position="1"/>
        <end position="53"/>
    </location>
</feature>
<keyword evidence="3" id="KW-1185">Reference proteome</keyword>
<gene>
    <name evidence="2" type="ORF">AN218_06080</name>
</gene>
<accession>A0A1E7LAD2</accession>
<feature type="compositionally biased region" description="Basic and acidic residues" evidence="1">
    <location>
        <begin position="8"/>
        <end position="30"/>
    </location>
</feature>
<proteinExistence type="predicted"/>
<evidence type="ECO:0000256" key="1">
    <source>
        <dbReference type="SAM" id="MobiDB-lite"/>
    </source>
</evidence>
<sequence length="228" mass="24000">MGAGLLRYGKEAGEVRRVGREPRQAEDRAVGQRGDGGLQMQHPGERYGDDAGAQRLEGGPQLAYALLVGASAETHMHGPAALQDVPAVERAGSLDATDRVPEGAYRLLDRRRLCAPGGRGGAADERGGAEDDDGVLHEHAVGAVLLGRNLDRLPAAVPQHPYVLRPLAYGEVPVHRHPVDMGDQAVGETCGGRPYEGLAFLGHGLTPSLVIGTSRHGDGLDRRALSRG</sequence>
<dbReference type="Proteomes" id="UP000176005">
    <property type="component" value="Unassembled WGS sequence"/>
</dbReference>
<dbReference type="EMBL" id="LJGW01000110">
    <property type="protein sequence ID" value="OEV12943.1"/>
    <property type="molecule type" value="Genomic_DNA"/>
</dbReference>
<protein>
    <submittedName>
        <fullName evidence="2">Uncharacterized protein</fullName>
    </submittedName>
</protein>
<organism evidence="2 3">
    <name type="scientific">Streptomyces nanshensis</name>
    <dbReference type="NCBI Taxonomy" id="518642"/>
    <lineage>
        <taxon>Bacteria</taxon>
        <taxon>Bacillati</taxon>
        <taxon>Actinomycetota</taxon>
        <taxon>Actinomycetes</taxon>
        <taxon>Kitasatosporales</taxon>
        <taxon>Streptomycetaceae</taxon>
        <taxon>Streptomyces</taxon>
    </lineage>
</organism>
<name>A0A1E7LAD2_9ACTN</name>